<sequence>MARPSYAVNRRRGASPAHVSPGGRAFDSHATAHDTPKALPTVTYLLERTHFSRSGTKKKQRDGGRTATGRSRTVKLSPPPPRPLIRPLCRGVYPARESGLNYSRGNYGRKNKKKKRGGEAIARFHFTVDHSESYEPSQPITALGT</sequence>
<protein>
    <submittedName>
        <fullName evidence="1">Uncharacterized protein</fullName>
    </submittedName>
</protein>
<name>A0AC60PMF3_IXOPE</name>
<dbReference type="EMBL" id="JABSTQ010010346">
    <property type="protein sequence ID" value="KAG0421558.1"/>
    <property type="molecule type" value="Genomic_DNA"/>
</dbReference>
<gene>
    <name evidence="1" type="ORF">HPB47_002520</name>
</gene>
<evidence type="ECO:0000313" key="2">
    <source>
        <dbReference type="Proteomes" id="UP000805193"/>
    </source>
</evidence>
<evidence type="ECO:0000313" key="1">
    <source>
        <dbReference type="EMBL" id="KAG0421558.1"/>
    </source>
</evidence>
<organism evidence="1 2">
    <name type="scientific">Ixodes persulcatus</name>
    <name type="common">Taiga tick</name>
    <dbReference type="NCBI Taxonomy" id="34615"/>
    <lineage>
        <taxon>Eukaryota</taxon>
        <taxon>Metazoa</taxon>
        <taxon>Ecdysozoa</taxon>
        <taxon>Arthropoda</taxon>
        <taxon>Chelicerata</taxon>
        <taxon>Arachnida</taxon>
        <taxon>Acari</taxon>
        <taxon>Parasitiformes</taxon>
        <taxon>Ixodida</taxon>
        <taxon>Ixodoidea</taxon>
        <taxon>Ixodidae</taxon>
        <taxon>Ixodinae</taxon>
        <taxon>Ixodes</taxon>
    </lineage>
</organism>
<keyword evidence="2" id="KW-1185">Reference proteome</keyword>
<dbReference type="Proteomes" id="UP000805193">
    <property type="component" value="Unassembled WGS sequence"/>
</dbReference>
<proteinExistence type="predicted"/>
<comment type="caution">
    <text evidence="1">The sequence shown here is derived from an EMBL/GenBank/DDBJ whole genome shotgun (WGS) entry which is preliminary data.</text>
</comment>
<accession>A0AC60PMF3</accession>
<reference evidence="1 2" key="1">
    <citation type="journal article" date="2020" name="Cell">
        <title>Large-Scale Comparative Analyses of Tick Genomes Elucidate Their Genetic Diversity and Vector Capacities.</title>
        <authorList>
            <consortium name="Tick Genome and Microbiome Consortium (TIGMIC)"/>
            <person name="Jia N."/>
            <person name="Wang J."/>
            <person name="Shi W."/>
            <person name="Du L."/>
            <person name="Sun Y."/>
            <person name="Zhan W."/>
            <person name="Jiang J.F."/>
            <person name="Wang Q."/>
            <person name="Zhang B."/>
            <person name="Ji P."/>
            <person name="Bell-Sakyi L."/>
            <person name="Cui X.M."/>
            <person name="Yuan T.T."/>
            <person name="Jiang B.G."/>
            <person name="Yang W.F."/>
            <person name="Lam T.T."/>
            <person name="Chang Q.C."/>
            <person name="Ding S.J."/>
            <person name="Wang X.J."/>
            <person name="Zhu J.G."/>
            <person name="Ruan X.D."/>
            <person name="Zhao L."/>
            <person name="Wei J.T."/>
            <person name="Ye R.Z."/>
            <person name="Que T.C."/>
            <person name="Du C.H."/>
            <person name="Zhou Y.H."/>
            <person name="Cheng J.X."/>
            <person name="Dai P.F."/>
            <person name="Guo W.B."/>
            <person name="Han X.H."/>
            <person name="Huang E.J."/>
            <person name="Li L.F."/>
            <person name="Wei W."/>
            <person name="Gao Y.C."/>
            <person name="Liu J.Z."/>
            <person name="Shao H.Z."/>
            <person name="Wang X."/>
            <person name="Wang C.C."/>
            <person name="Yang T.C."/>
            <person name="Huo Q.B."/>
            <person name="Li W."/>
            <person name="Chen H.Y."/>
            <person name="Chen S.E."/>
            <person name="Zhou L.G."/>
            <person name="Ni X.B."/>
            <person name="Tian J.H."/>
            <person name="Sheng Y."/>
            <person name="Liu T."/>
            <person name="Pan Y.S."/>
            <person name="Xia L.Y."/>
            <person name="Li J."/>
            <person name="Zhao F."/>
            <person name="Cao W.C."/>
        </authorList>
    </citation>
    <scope>NUCLEOTIDE SEQUENCE [LARGE SCALE GENOMIC DNA]</scope>
    <source>
        <strain evidence="1">Iper-2018</strain>
    </source>
</reference>